<protein>
    <recommendedName>
        <fullName evidence="4">Glycosyltransferase RgtA/B/C/D-like domain-containing protein</fullName>
    </recommendedName>
</protein>
<feature type="transmembrane region" description="Helical" evidence="1">
    <location>
        <begin position="95"/>
        <end position="114"/>
    </location>
</feature>
<evidence type="ECO:0000313" key="2">
    <source>
        <dbReference type="EMBL" id="PSJ62849.1"/>
    </source>
</evidence>
<feature type="transmembrane region" description="Helical" evidence="1">
    <location>
        <begin position="126"/>
        <end position="144"/>
    </location>
</feature>
<evidence type="ECO:0008006" key="4">
    <source>
        <dbReference type="Google" id="ProtNLM"/>
    </source>
</evidence>
<keyword evidence="1" id="KW-0812">Transmembrane</keyword>
<dbReference type="EMBL" id="PXYL01000002">
    <property type="protein sequence ID" value="PSJ62849.1"/>
    <property type="molecule type" value="Genomic_DNA"/>
</dbReference>
<dbReference type="AlphaFoldDB" id="A0A2P7SK38"/>
<organism evidence="2 3">
    <name type="scientific">Pseudaminobacter soli</name>
    <name type="common">ex Li et al. 2025</name>
    <dbReference type="NCBI Taxonomy" id="1295366"/>
    <lineage>
        <taxon>Bacteria</taxon>
        <taxon>Pseudomonadati</taxon>
        <taxon>Pseudomonadota</taxon>
        <taxon>Alphaproteobacteria</taxon>
        <taxon>Hyphomicrobiales</taxon>
        <taxon>Phyllobacteriaceae</taxon>
        <taxon>Pseudaminobacter</taxon>
    </lineage>
</organism>
<feature type="transmembrane region" description="Helical" evidence="1">
    <location>
        <begin position="248"/>
        <end position="268"/>
    </location>
</feature>
<sequence>MVLTLGVVSFTISPPVIMAPWDVFIQLDGGWRIVNGQVPHSDFYTPIGPLVYWLSGLGIYVAGTSLKGISVGILLFFGVVMPWAMLVLFRKLPAPLAFLSTLFILLLILAVRPLGYSSSITTYAMIYNRYGWVLISILAVQLFLHDQPGKSNRATFDAISAGILLGLLFLCKISFFVIGGAAVLLASLGRQDLRRGHWMTVTSFLTFCLVTSAVSGLDPMAYLRDLSAAGKSQSVALRFLWLKHSLEANILSALLLVGCWLALVVVRYRRGEMPFGAAVQSSIVFWGLVASAMVLTVGNASEGSNVPLLPIAAIILLIQSQRSSSSTPTLFRKSRMTAVSSVAAFGTILLLIANVAGRDALSLINAYVAGSMRREADFADTFEATRLRDFTIPRSSNWATAYSRAGDVPARIDEGLGLLRQYISPDSHLLVLALTDPFSFALNLKPSKGAPLWWDVGISFSRTVYPKPDIVFANADFVIYPVNFSRGGCCEETVAVLLEIYGDYLKSHFTTVSQSQHWMLLRRGSG</sequence>
<reference evidence="2 3" key="1">
    <citation type="submission" date="2018-03" db="EMBL/GenBank/DDBJ databases">
        <title>The draft genome of Mesorhizobium soli JCM 19897.</title>
        <authorList>
            <person name="Li L."/>
            <person name="Liu L."/>
            <person name="Liang L."/>
            <person name="Wang T."/>
            <person name="Zhang X."/>
        </authorList>
    </citation>
    <scope>NUCLEOTIDE SEQUENCE [LARGE SCALE GENOMIC DNA]</scope>
    <source>
        <strain evidence="2 3">JCM 19897</strain>
    </source>
</reference>
<feature type="transmembrane region" description="Helical" evidence="1">
    <location>
        <begin position="69"/>
        <end position="89"/>
    </location>
</feature>
<feature type="transmembrane region" description="Helical" evidence="1">
    <location>
        <begin position="42"/>
        <end position="62"/>
    </location>
</feature>
<gene>
    <name evidence="2" type="ORF">C7I85_04500</name>
</gene>
<feature type="transmembrane region" description="Helical" evidence="1">
    <location>
        <begin position="338"/>
        <end position="357"/>
    </location>
</feature>
<keyword evidence="1" id="KW-0472">Membrane</keyword>
<evidence type="ECO:0000313" key="3">
    <source>
        <dbReference type="Proteomes" id="UP000240653"/>
    </source>
</evidence>
<keyword evidence="1" id="KW-1133">Transmembrane helix</keyword>
<dbReference type="Proteomes" id="UP000240653">
    <property type="component" value="Unassembled WGS sequence"/>
</dbReference>
<feature type="transmembrane region" description="Helical" evidence="1">
    <location>
        <begin position="198"/>
        <end position="217"/>
    </location>
</feature>
<accession>A0A2P7SK38</accession>
<keyword evidence="3" id="KW-1185">Reference proteome</keyword>
<evidence type="ECO:0000256" key="1">
    <source>
        <dbReference type="SAM" id="Phobius"/>
    </source>
</evidence>
<feature type="transmembrane region" description="Helical" evidence="1">
    <location>
        <begin position="275"/>
        <end position="297"/>
    </location>
</feature>
<feature type="transmembrane region" description="Helical" evidence="1">
    <location>
        <begin position="164"/>
        <end position="186"/>
    </location>
</feature>
<name>A0A2P7SK38_9HYPH</name>
<comment type="caution">
    <text evidence="2">The sequence shown here is derived from an EMBL/GenBank/DDBJ whole genome shotgun (WGS) entry which is preliminary data.</text>
</comment>
<proteinExistence type="predicted"/>